<reference evidence="2 3" key="1">
    <citation type="submission" date="2021-03" db="EMBL/GenBank/DDBJ databases">
        <title>Genomic Encyclopedia of Type Strains, Phase IV (KMG-IV): sequencing the most valuable type-strain genomes for metagenomic binning, comparative biology and taxonomic classification.</title>
        <authorList>
            <person name="Goeker M."/>
        </authorList>
    </citation>
    <scope>NUCLEOTIDE SEQUENCE [LARGE SCALE GENOMIC DNA]</scope>
    <source>
        <strain evidence="2 3">DSM 24738</strain>
    </source>
</reference>
<dbReference type="Proteomes" id="UP001519343">
    <property type="component" value="Unassembled WGS sequence"/>
</dbReference>
<dbReference type="EMBL" id="JAGGKT010000018">
    <property type="protein sequence ID" value="MBP1934220.1"/>
    <property type="molecule type" value="Genomic_DNA"/>
</dbReference>
<proteinExistence type="predicted"/>
<comment type="caution">
    <text evidence="2">The sequence shown here is derived from an EMBL/GenBank/DDBJ whole genome shotgun (WGS) entry which is preliminary data.</text>
</comment>
<accession>A0ABS4GVC0</accession>
<feature type="compositionally biased region" description="Basic and acidic residues" evidence="1">
    <location>
        <begin position="19"/>
        <end position="28"/>
    </location>
</feature>
<sequence>MEKGKKNDRSATNWDEANDERGKTKMIDPNKGPKSKRK</sequence>
<protein>
    <submittedName>
        <fullName evidence="2">Uncharacterized protein</fullName>
    </submittedName>
</protein>
<gene>
    <name evidence="2" type="ORF">J2Z37_004239</name>
</gene>
<organism evidence="2 3">
    <name type="scientific">Ammoniphilus resinae</name>
    <dbReference type="NCBI Taxonomy" id="861532"/>
    <lineage>
        <taxon>Bacteria</taxon>
        <taxon>Bacillati</taxon>
        <taxon>Bacillota</taxon>
        <taxon>Bacilli</taxon>
        <taxon>Bacillales</taxon>
        <taxon>Paenibacillaceae</taxon>
        <taxon>Aneurinibacillus group</taxon>
        <taxon>Ammoniphilus</taxon>
    </lineage>
</organism>
<evidence type="ECO:0000313" key="3">
    <source>
        <dbReference type="Proteomes" id="UP001519343"/>
    </source>
</evidence>
<feature type="region of interest" description="Disordered" evidence="1">
    <location>
        <begin position="1"/>
        <end position="38"/>
    </location>
</feature>
<name>A0ABS4GVC0_9BACL</name>
<evidence type="ECO:0000313" key="2">
    <source>
        <dbReference type="EMBL" id="MBP1934220.1"/>
    </source>
</evidence>
<keyword evidence="3" id="KW-1185">Reference proteome</keyword>
<evidence type="ECO:0000256" key="1">
    <source>
        <dbReference type="SAM" id="MobiDB-lite"/>
    </source>
</evidence>